<evidence type="ECO:0000256" key="3">
    <source>
        <dbReference type="ARBA" id="ARBA00023170"/>
    </source>
</evidence>
<dbReference type="PROSITE" id="PS51843">
    <property type="entry name" value="NR_LBD"/>
    <property type="match status" value="1"/>
</dbReference>
<dbReference type="InterPro" id="IPR001723">
    <property type="entry name" value="Nuclear_hrmn_rcpt"/>
</dbReference>
<proteinExistence type="predicted"/>
<feature type="region of interest" description="Disordered" evidence="4">
    <location>
        <begin position="1"/>
        <end position="37"/>
    </location>
</feature>
<evidence type="ECO:0000313" key="6">
    <source>
        <dbReference type="WBParaSite" id="MCU_013287-RA"/>
    </source>
</evidence>
<evidence type="ECO:0000256" key="4">
    <source>
        <dbReference type="SAM" id="MobiDB-lite"/>
    </source>
</evidence>
<keyword evidence="3" id="KW-0675">Receptor</keyword>
<feature type="domain" description="NR LBD" evidence="5">
    <location>
        <begin position="75"/>
        <end position="318"/>
    </location>
</feature>
<accession>A0A5K3G2N1</accession>
<evidence type="ECO:0000259" key="5">
    <source>
        <dbReference type="PROSITE" id="PS51843"/>
    </source>
</evidence>
<sequence length="336" mass="36690">MNGKKDPGGFSNNSTSPAQPAPAHNTNPCPPTSRFSHEQFLGNATSNFFGLNCWPMRNGDQPTGNSQLVVSTSYQPSHDANSGVFASSSQGRDDQPQGGAKGGVGSKNAEPIPFVPNPILCHLPGFAIQMLGFSSLNSLDQMQLLQTAITDILTLPAAHTLSLILRRKCGGKVMGNEDWLTVPAVENTVYPEIGTSSDICSFFTHSLAFKLHKLQVDDVEVAMLAAFLLINPYRPDLSDVSIILTRRNTLTEILRVYANRRRSTHKFAAPLDKFPEMIHELILQVALITLNVTERLKQPHHENVIKMSLYLNELIEAIDDAESNNSDDSVSDIVGV</sequence>
<dbReference type="Pfam" id="PF00104">
    <property type="entry name" value="Hormone_recep"/>
    <property type="match status" value="1"/>
</dbReference>
<dbReference type="InterPro" id="IPR035500">
    <property type="entry name" value="NHR-like_dom_sf"/>
</dbReference>
<dbReference type="PRINTS" id="PR00398">
    <property type="entry name" value="STRDHORMONER"/>
</dbReference>
<name>A0A5K3G2N1_MESCO</name>
<evidence type="ECO:0000256" key="2">
    <source>
        <dbReference type="ARBA" id="ARBA00023163"/>
    </source>
</evidence>
<keyword evidence="1" id="KW-0805">Transcription regulation</keyword>
<dbReference type="AlphaFoldDB" id="A0A5K3G2N1"/>
<dbReference type="Gene3D" id="1.10.565.10">
    <property type="entry name" value="Retinoid X Receptor"/>
    <property type="match status" value="1"/>
</dbReference>
<evidence type="ECO:0000256" key="1">
    <source>
        <dbReference type="ARBA" id="ARBA00023015"/>
    </source>
</evidence>
<feature type="compositionally biased region" description="Polar residues" evidence="4">
    <location>
        <begin position="64"/>
        <end position="90"/>
    </location>
</feature>
<dbReference type="InterPro" id="IPR000536">
    <property type="entry name" value="Nucl_hrmn_rcpt_lig-bd"/>
</dbReference>
<reference evidence="6" key="1">
    <citation type="submission" date="2019-11" db="UniProtKB">
        <authorList>
            <consortium name="WormBaseParasite"/>
        </authorList>
    </citation>
    <scope>IDENTIFICATION</scope>
</reference>
<feature type="region of interest" description="Disordered" evidence="4">
    <location>
        <begin position="64"/>
        <end position="108"/>
    </location>
</feature>
<organism evidence="6">
    <name type="scientific">Mesocestoides corti</name>
    <name type="common">Flatworm</name>
    <dbReference type="NCBI Taxonomy" id="53468"/>
    <lineage>
        <taxon>Eukaryota</taxon>
        <taxon>Metazoa</taxon>
        <taxon>Spiralia</taxon>
        <taxon>Lophotrochozoa</taxon>
        <taxon>Platyhelminthes</taxon>
        <taxon>Cestoda</taxon>
        <taxon>Eucestoda</taxon>
        <taxon>Cyclophyllidea</taxon>
        <taxon>Mesocestoididae</taxon>
        <taxon>Mesocestoides</taxon>
    </lineage>
</organism>
<dbReference type="WBParaSite" id="MCU_013287-RA">
    <property type="protein sequence ID" value="MCU_013287-RA"/>
    <property type="gene ID" value="MCU_013287"/>
</dbReference>
<protein>
    <submittedName>
        <fullName evidence="6">NR LBD domain-containing protein</fullName>
    </submittedName>
</protein>
<keyword evidence="2" id="KW-0804">Transcription</keyword>
<dbReference type="SUPFAM" id="SSF48508">
    <property type="entry name" value="Nuclear receptor ligand-binding domain"/>
    <property type="match status" value="1"/>
</dbReference>